<evidence type="ECO:0000256" key="7">
    <source>
        <dbReference type="ARBA" id="ARBA00051284"/>
    </source>
</evidence>
<comment type="catalytic activity">
    <reaction evidence="6">
        <text>serotonin + octadecanoyl-CoA = N-octadecanoyl-serotonin + CoA + H(+)</text>
        <dbReference type="Rhea" id="RHEA:51400"/>
        <dbReference type="ChEBI" id="CHEBI:15378"/>
        <dbReference type="ChEBI" id="CHEBI:57287"/>
        <dbReference type="ChEBI" id="CHEBI:57394"/>
        <dbReference type="ChEBI" id="CHEBI:134065"/>
        <dbReference type="ChEBI" id="CHEBI:350546"/>
    </reaction>
    <physiologicalReaction direction="left-to-right" evidence="6">
        <dbReference type="Rhea" id="RHEA:51401"/>
    </physiologicalReaction>
</comment>
<evidence type="ECO:0000256" key="1">
    <source>
        <dbReference type="ARBA" id="ARBA00022679"/>
    </source>
</evidence>
<keyword evidence="1" id="KW-0808">Transferase</keyword>
<comment type="catalytic activity">
    <reaction evidence="8">
        <text>dopamine + acetyl-CoA = N-acetyldopamine + CoA + H(+)</text>
        <dbReference type="Rhea" id="RHEA:51388"/>
        <dbReference type="ChEBI" id="CHEBI:15378"/>
        <dbReference type="ChEBI" id="CHEBI:57287"/>
        <dbReference type="ChEBI" id="CHEBI:57288"/>
        <dbReference type="ChEBI" id="CHEBI:59905"/>
        <dbReference type="ChEBI" id="CHEBI:125678"/>
    </reaction>
    <physiologicalReaction direction="left-to-right" evidence="8">
        <dbReference type="Rhea" id="RHEA:51389"/>
    </physiologicalReaction>
</comment>
<evidence type="ECO:0000313" key="13">
    <source>
        <dbReference type="EMBL" id="MFH4974526.1"/>
    </source>
</evidence>
<comment type="catalytic activity">
    <reaction evidence="11">
        <text>dopamine + hexadecanoyl-CoA = N-hexadecanoyl-dopamine + CoA + H(+)</text>
        <dbReference type="Rhea" id="RHEA:51376"/>
        <dbReference type="ChEBI" id="CHEBI:15378"/>
        <dbReference type="ChEBI" id="CHEBI:57287"/>
        <dbReference type="ChEBI" id="CHEBI:57379"/>
        <dbReference type="ChEBI" id="CHEBI:59905"/>
        <dbReference type="ChEBI" id="CHEBI:134058"/>
    </reaction>
    <physiologicalReaction direction="left-to-right" evidence="11">
        <dbReference type="Rhea" id="RHEA:51377"/>
    </physiologicalReaction>
</comment>
<comment type="similarity">
    <text evidence="3">Belongs to the acetyltransferase family. AANAT subfamily.</text>
</comment>
<comment type="catalytic activity">
    <reaction evidence="7">
        <text>serotonin + (5Z,8Z,11Z,14Z)-eicosatetraenoyl-CoA = N-[(5Z,8Z,11Z,14Z)-eicosatetraenoyl]-serotonin + CoA + H(+)</text>
        <dbReference type="Rhea" id="RHEA:51396"/>
        <dbReference type="ChEBI" id="CHEBI:15378"/>
        <dbReference type="ChEBI" id="CHEBI:57287"/>
        <dbReference type="ChEBI" id="CHEBI:57368"/>
        <dbReference type="ChEBI" id="CHEBI:132255"/>
        <dbReference type="ChEBI" id="CHEBI:350546"/>
    </reaction>
    <physiologicalReaction direction="left-to-right" evidence="7">
        <dbReference type="Rhea" id="RHEA:51397"/>
    </physiologicalReaction>
</comment>
<evidence type="ECO:0000256" key="9">
    <source>
        <dbReference type="ARBA" id="ARBA00051823"/>
    </source>
</evidence>
<evidence type="ECO:0000256" key="5">
    <source>
        <dbReference type="ARBA" id="ARBA00050189"/>
    </source>
</evidence>
<comment type="catalytic activity">
    <reaction evidence="9">
        <text>serotonin + (9Z)-octadecenoyl-CoA = N-(9Z-octadecenoyl)-serotonin + CoA + H(+)</text>
        <dbReference type="Rhea" id="RHEA:51392"/>
        <dbReference type="ChEBI" id="CHEBI:15378"/>
        <dbReference type="ChEBI" id="CHEBI:57287"/>
        <dbReference type="ChEBI" id="CHEBI:57387"/>
        <dbReference type="ChEBI" id="CHEBI:134064"/>
        <dbReference type="ChEBI" id="CHEBI:350546"/>
    </reaction>
    <physiologicalReaction direction="left-to-right" evidence="9">
        <dbReference type="Rhea" id="RHEA:51393"/>
    </physiologicalReaction>
</comment>
<dbReference type="FunFam" id="3.40.630.30:FF:000046">
    <property type="entry name" value="Dopamine N-acetyltransferase"/>
    <property type="match status" value="1"/>
</dbReference>
<organism evidence="13 14">
    <name type="scientific">Gnathostoma spinigerum</name>
    <dbReference type="NCBI Taxonomy" id="75299"/>
    <lineage>
        <taxon>Eukaryota</taxon>
        <taxon>Metazoa</taxon>
        <taxon>Ecdysozoa</taxon>
        <taxon>Nematoda</taxon>
        <taxon>Chromadorea</taxon>
        <taxon>Rhabditida</taxon>
        <taxon>Spirurina</taxon>
        <taxon>Gnathostomatomorpha</taxon>
        <taxon>Gnathostomatoidea</taxon>
        <taxon>Gnathostomatidae</taxon>
        <taxon>Gnathostoma</taxon>
    </lineage>
</organism>
<evidence type="ECO:0000256" key="2">
    <source>
        <dbReference type="ARBA" id="ARBA00037926"/>
    </source>
</evidence>
<evidence type="ECO:0000256" key="10">
    <source>
        <dbReference type="ARBA" id="ARBA00052178"/>
    </source>
</evidence>
<keyword evidence="14" id="KW-1185">Reference proteome</keyword>
<evidence type="ECO:0000256" key="12">
    <source>
        <dbReference type="ARBA" id="ARBA00052491"/>
    </source>
</evidence>
<proteinExistence type="inferred from homology"/>
<comment type="caution">
    <text evidence="13">The sequence shown here is derived from an EMBL/GenBank/DDBJ whole genome shotgun (WGS) entry which is preliminary data.</text>
</comment>
<dbReference type="PANTHER" id="PTHR20905:SF30">
    <property type="entry name" value="N-ACETYLTRANSFERASE DOMAIN-CONTAINING PROTEIN"/>
    <property type="match status" value="1"/>
</dbReference>
<sequence>MVSMFDATSRESQQLEIRTLDQSDEQALQSYLLKEFITYEPLSVSIGLKSTEAEPLVKYHCQEGVSSQMSLAYYDQKGDIVAVRLCSALSRPSAELKTCNDSVEKETKSEFPEKIAKIATLLGELENKVWELLSPKYTNLISLLILSSSHHYARRGLASKLMTFDIEKLKEKYDGIVTVATSFKSQNMLAKLGYRTLAETKLSDWKNAQNRQIFICDDGTTSAKLMFLDFLAK</sequence>
<comment type="catalytic activity">
    <reaction evidence="12">
        <text>serotonin + acetyl-CoA = N-acetylserotonin + CoA + H(+)</text>
        <dbReference type="Rhea" id="RHEA:25217"/>
        <dbReference type="ChEBI" id="CHEBI:15378"/>
        <dbReference type="ChEBI" id="CHEBI:17697"/>
        <dbReference type="ChEBI" id="CHEBI:57287"/>
        <dbReference type="ChEBI" id="CHEBI:57288"/>
        <dbReference type="ChEBI" id="CHEBI:350546"/>
        <dbReference type="EC" id="2.3.1.87"/>
    </reaction>
    <physiologicalReaction direction="left-to-right" evidence="12">
        <dbReference type="Rhea" id="RHEA:25218"/>
    </physiologicalReaction>
</comment>
<accession>A0ABD6E4Z1</accession>
<dbReference type="InterPro" id="IPR016181">
    <property type="entry name" value="Acyl_CoA_acyltransferase"/>
</dbReference>
<comment type="catalytic activity">
    <reaction evidence="10">
        <text>serotonin + hexadecanoyl-CoA = N-hexadecanoyl-serotonin + CoA + H(+)</text>
        <dbReference type="Rhea" id="RHEA:51384"/>
        <dbReference type="ChEBI" id="CHEBI:15378"/>
        <dbReference type="ChEBI" id="CHEBI:57287"/>
        <dbReference type="ChEBI" id="CHEBI:57379"/>
        <dbReference type="ChEBI" id="CHEBI:134059"/>
        <dbReference type="ChEBI" id="CHEBI:350546"/>
    </reaction>
    <physiologicalReaction direction="left-to-right" evidence="10">
        <dbReference type="Rhea" id="RHEA:51385"/>
    </physiologicalReaction>
</comment>
<evidence type="ECO:0000256" key="4">
    <source>
        <dbReference type="ARBA" id="ARBA00039114"/>
    </source>
</evidence>
<evidence type="ECO:0000256" key="3">
    <source>
        <dbReference type="ARBA" id="ARBA00038182"/>
    </source>
</evidence>
<dbReference type="AlphaFoldDB" id="A0ABD6E4Z1"/>
<dbReference type="PANTHER" id="PTHR20905">
    <property type="entry name" value="N-ACETYLTRANSFERASE-RELATED"/>
    <property type="match status" value="1"/>
</dbReference>
<dbReference type="Gene3D" id="3.40.630.30">
    <property type="match status" value="1"/>
</dbReference>
<name>A0ABD6E4Z1_9BILA</name>
<evidence type="ECO:0000256" key="11">
    <source>
        <dbReference type="ARBA" id="ARBA00052335"/>
    </source>
</evidence>
<evidence type="ECO:0000313" key="14">
    <source>
        <dbReference type="Proteomes" id="UP001608902"/>
    </source>
</evidence>
<protein>
    <recommendedName>
        <fullName evidence="4">aralkylamine N-acetyltransferase</fullName>
        <ecNumber evidence="4">2.3.1.87</ecNumber>
    </recommendedName>
</protein>
<dbReference type="EMBL" id="JBGFUD010000439">
    <property type="protein sequence ID" value="MFH4974526.1"/>
    <property type="molecule type" value="Genomic_DNA"/>
</dbReference>
<evidence type="ECO:0000256" key="6">
    <source>
        <dbReference type="ARBA" id="ARBA00050849"/>
    </source>
</evidence>
<dbReference type="Proteomes" id="UP001608902">
    <property type="component" value="Unassembled WGS sequence"/>
</dbReference>
<dbReference type="GO" id="GO:0004059">
    <property type="term" value="F:aralkylamine N-acetyltransferase activity"/>
    <property type="evidence" value="ECO:0007669"/>
    <property type="project" value="UniProtKB-EC"/>
</dbReference>
<gene>
    <name evidence="13" type="ORF">AB6A40_001235</name>
</gene>
<reference evidence="13 14" key="1">
    <citation type="submission" date="2024-08" db="EMBL/GenBank/DDBJ databases">
        <title>Gnathostoma spinigerum genome.</title>
        <authorList>
            <person name="Gonzalez-Bertolin B."/>
            <person name="Monzon S."/>
            <person name="Zaballos A."/>
            <person name="Jimenez P."/>
            <person name="Dekumyoy P."/>
            <person name="Varona S."/>
            <person name="Cuesta I."/>
            <person name="Sumanam S."/>
            <person name="Adisakwattana P."/>
            <person name="Gasser R.B."/>
            <person name="Hernandez-Gonzalez A."/>
            <person name="Young N.D."/>
            <person name="Perteguer M.J."/>
        </authorList>
    </citation>
    <scope>NUCLEOTIDE SEQUENCE [LARGE SCALE GENOMIC DNA]</scope>
    <source>
        <strain evidence="13">AL3</strain>
        <tissue evidence="13">Liver</tissue>
    </source>
</reference>
<comment type="catalytic activity">
    <reaction evidence="5">
        <text>dopamine + (9Z)-octadecenoyl-CoA = N-(9Z-octadecanoyl)-dopamine + CoA + H(+)</text>
        <dbReference type="Rhea" id="RHEA:51380"/>
        <dbReference type="ChEBI" id="CHEBI:15378"/>
        <dbReference type="ChEBI" id="CHEBI:31883"/>
        <dbReference type="ChEBI" id="CHEBI:57287"/>
        <dbReference type="ChEBI" id="CHEBI:57387"/>
        <dbReference type="ChEBI" id="CHEBI:59905"/>
    </reaction>
    <physiologicalReaction direction="left-to-right" evidence="5">
        <dbReference type="Rhea" id="RHEA:51381"/>
    </physiologicalReaction>
</comment>
<dbReference type="SUPFAM" id="SSF55729">
    <property type="entry name" value="Acyl-CoA N-acyltransferases (Nat)"/>
    <property type="match status" value="1"/>
</dbReference>
<evidence type="ECO:0000256" key="8">
    <source>
        <dbReference type="ARBA" id="ARBA00051711"/>
    </source>
</evidence>
<comment type="pathway">
    <text evidence="2">Aromatic compound metabolism; melatonin biosynthesis; melatonin from serotonin: step 1/2.</text>
</comment>
<dbReference type="EC" id="2.3.1.87" evidence="4"/>